<dbReference type="Gene3D" id="2.30.30.40">
    <property type="entry name" value="SH3 Domains"/>
    <property type="match status" value="1"/>
</dbReference>
<sequence length="772" mass="88943">MAINNTIKPAYVVISLYDFHNNDDSNDNLKNKETILSFQKDTIIYVLNKEEDNNNNNDPDNYWRDGVIFTNGNKLKRGWFPINYCEKVNIINDNYYCQQQKINPSNIITNKQLEDIIKNSSFDTQLELKKSGIRLIKNVIRYKFSNDIQHDSNTDGYLGFDSSNEIDDTIYTLEKIHKTIYYQNLNKYVFYHKDDHIELPSDSNVTGITKDEEYALNQRNKRRLSSFGSNNSASRKNSQNISSYSNRNNSAQFSMYLPNDPNIFFIHENKNIESFEQLSDKIMFHLNNSKEAIIGKENLKNVVSRSAGTIKEDNNNNYNNNSSSSSSKTQGFMNKNLLNWSFLKYYKGSYYDFNYNLNLVSKNSLLMQNALRIYSKDKNKNIDSKTRKKIRQLLKILNHSFFTIAVNTYLYFNSDKFDINSSLNTSLIEKTMPKSYNNNWKEPFAPLNTEIHNTNTNNSVKTPDSNLNRSDFFWTADEVDPKFKEGNKRNSSAATIKLSETSKTDSAPNSTTNPNSSSFSSSSPASAKQNTLNIKKLQSHPMINSQYEPSVTSSNFLSNVSTKGVHIDLLIKSIFEEYNKYEIVLSEIFQILIQFQNQEKTPANKKRPSVSSMQNRNSPTDATDTQNKSKYIPQLTPHFLKDSFDKNYWDNIDHKQETFMSSNDDPPTSFSDKPLSSVTTNTENPNNQDQQQQQQTYPNAAVPITKSPSGNNPSKALNLITFDNIKSPKFSYLHSNSDQSVTMKKEKKFVTKKFVKEFKKDLMIIIEKTNHA</sequence>
<protein>
    <recommendedName>
        <fullName evidence="4">SH3 domain-containing protein</fullName>
    </recommendedName>
</protein>
<feature type="compositionally biased region" description="Polar residues" evidence="3">
    <location>
        <begin position="658"/>
        <end position="678"/>
    </location>
</feature>
<reference evidence="6" key="1">
    <citation type="journal article" date="2016" name="Proc. Natl. Acad. Sci. U.S.A.">
        <title>Comparative genomics of biotechnologically important yeasts.</title>
        <authorList>
            <person name="Riley R."/>
            <person name="Haridas S."/>
            <person name="Wolfe K.H."/>
            <person name="Lopes M.R."/>
            <person name="Hittinger C.T."/>
            <person name="Goeker M."/>
            <person name="Salamov A.A."/>
            <person name="Wisecaver J.H."/>
            <person name="Long T.M."/>
            <person name="Calvey C.H."/>
            <person name="Aerts A.L."/>
            <person name="Barry K.W."/>
            <person name="Choi C."/>
            <person name="Clum A."/>
            <person name="Coughlan A.Y."/>
            <person name="Deshpande S."/>
            <person name="Douglass A.P."/>
            <person name="Hanson S.J."/>
            <person name="Klenk H.-P."/>
            <person name="LaButti K.M."/>
            <person name="Lapidus A."/>
            <person name="Lindquist E.A."/>
            <person name="Lipzen A.M."/>
            <person name="Meier-Kolthoff J.P."/>
            <person name="Ohm R.A."/>
            <person name="Otillar R.P."/>
            <person name="Pangilinan J.L."/>
            <person name="Peng Y."/>
            <person name="Rokas A."/>
            <person name="Rosa C.A."/>
            <person name="Scheuner C."/>
            <person name="Sibirny A.A."/>
            <person name="Slot J.C."/>
            <person name="Stielow J.B."/>
            <person name="Sun H."/>
            <person name="Kurtzman C.P."/>
            <person name="Blackwell M."/>
            <person name="Grigoriev I.V."/>
            <person name="Jeffries T.W."/>
        </authorList>
    </citation>
    <scope>NUCLEOTIDE SEQUENCE [LARGE SCALE GENOMIC DNA]</scope>
    <source>
        <strain evidence="6">NRRL Y-1626</strain>
    </source>
</reference>
<feature type="compositionally biased region" description="Polar residues" evidence="3">
    <location>
        <begin position="226"/>
        <end position="245"/>
    </location>
</feature>
<evidence type="ECO:0000259" key="4">
    <source>
        <dbReference type="PROSITE" id="PS50002"/>
    </source>
</evidence>
<evidence type="ECO:0000313" key="5">
    <source>
        <dbReference type="EMBL" id="OBA25513.1"/>
    </source>
</evidence>
<dbReference type="Pfam" id="PF07653">
    <property type="entry name" value="SH3_2"/>
    <property type="match status" value="1"/>
</dbReference>
<feature type="compositionally biased region" description="Low complexity" evidence="3">
    <location>
        <begin position="504"/>
        <end position="527"/>
    </location>
</feature>
<feature type="compositionally biased region" description="Low complexity" evidence="3">
    <location>
        <begin position="315"/>
        <end position="327"/>
    </location>
</feature>
<evidence type="ECO:0000256" key="1">
    <source>
        <dbReference type="ARBA" id="ARBA00022443"/>
    </source>
</evidence>
<name>A0A1B7T9X8_9ASCO</name>
<keyword evidence="1 2" id="KW-0728">SH3 domain</keyword>
<feature type="compositionally biased region" description="Polar residues" evidence="3">
    <location>
        <begin position="609"/>
        <end position="629"/>
    </location>
</feature>
<comment type="caution">
    <text evidence="5">The sequence shown here is derived from an EMBL/GenBank/DDBJ whole genome shotgun (WGS) entry which is preliminary data.</text>
</comment>
<feature type="region of interest" description="Disordered" evidence="3">
    <location>
        <begin position="657"/>
        <end position="715"/>
    </location>
</feature>
<accession>A0A1B7T9X8</accession>
<dbReference type="InterPro" id="IPR036028">
    <property type="entry name" value="SH3-like_dom_sf"/>
</dbReference>
<feature type="non-terminal residue" evidence="5">
    <location>
        <position position="772"/>
    </location>
</feature>
<feature type="region of interest" description="Disordered" evidence="3">
    <location>
        <begin position="484"/>
        <end position="529"/>
    </location>
</feature>
<feature type="compositionally biased region" description="Polar residues" evidence="3">
    <location>
        <begin position="706"/>
        <end position="715"/>
    </location>
</feature>
<feature type="compositionally biased region" description="Low complexity" evidence="3">
    <location>
        <begin position="679"/>
        <end position="696"/>
    </location>
</feature>
<dbReference type="InterPro" id="IPR001452">
    <property type="entry name" value="SH3_domain"/>
</dbReference>
<dbReference type="Proteomes" id="UP000092321">
    <property type="component" value="Unassembled WGS sequence"/>
</dbReference>
<dbReference type="SUPFAM" id="SSF50044">
    <property type="entry name" value="SH3-domain"/>
    <property type="match status" value="1"/>
</dbReference>
<feature type="compositionally biased region" description="Polar residues" evidence="3">
    <location>
        <begin position="489"/>
        <end position="501"/>
    </location>
</feature>
<dbReference type="SMART" id="SM00326">
    <property type="entry name" value="SH3"/>
    <property type="match status" value="1"/>
</dbReference>
<keyword evidence="6" id="KW-1185">Reference proteome</keyword>
<organism evidence="5 6">
    <name type="scientific">Hanseniaspora valbyensis NRRL Y-1626</name>
    <dbReference type="NCBI Taxonomy" id="766949"/>
    <lineage>
        <taxon>Eukaryota</taxon>
        <taxon>Fungi</taxon>
        <taxon>Dikarya</taxon>
        <taxon>Ascomycota</taxon>
        <taxon>Saccharomycotina</taxon>
        <taxon>Saccharomycetes</taxon>
        <taxon>Saccharomycodales</taxon>
        <taxon>Saccharomycodaceae</taxon>
        <taxon>Hanseniaspora</taxon>
    </lineage>
</organism>
<feature type="domain" description="SH3" evidence="4">
    <location>
        <begin position="8"/>
        <end position="90"/>
    </location>
</feature>
<dbReference type="EMBL" id="LXPE01000081">
    <property type="protein sequence ID" value="OBA25513.1"/>
    <property type="molecule type" value="Genomic_DNA"/>
</dbReference>
<feature type="region of interest" description="Disordered" evidence="3">
    <location>
        <begin position="307"/>
        <end position="329"/>
    </location>
</feature>
<evidence type="ECO:0000313" key="6">
    <source>
        <dbReference type="Proteomes" id="UP000092321"/>
    </source>
</evidence>
<dbReference type="AlphaFoldDB" id="A0A1B7T9X8"/>
<feature type="region of interest" description="Disordered" evidence="3">
    <location>
        <begin position="219"/>
        <end position="245"/>
    </location>
</feature>
<dbReference type="PROSITE" id="PS50002">
    <property type="entry name" value="SH3"/>
    <property type="match status" value="1"/>
</dbReference>
<evidence type="ECO:0000256" key="3">
    <source>
        <dbReference type="SAM" id="MobiDB-lite"/>
    </source>
</evidence>
<gene>
    <name evidence="5" type="ORF">HANVADRAFT_3678</name>
</gene>
<proteinExistence type="predicted"/>
<feature type="region of interest" description="Disordered" evidence="3">
    <location>
        <begin position="599"/>
        <end position="632"/>
    </location>
</feature>
<evidence type="ECO:0000256" key="2">
    <source>
        <dbReference type="PROSITE-ProRule" id="PRU00192"/>
    </source>
</evidence>